<dbReference type="Gene3D" id="1.10.10.10">
    <property type="entry name" value="Winged helix-like DNA-binding domain superfamily/Winged helix DNA-binding domain"/>
    <property type="match status" value="1"/>
</dbReference>
<dbReference type="EMBL" id="CAACVI010000023">
    <property type="protein sequence ID" value="VEN74095.1"/>
    <property type="molecule type" value="Genomic_DNA"/>
</dbReference>
<protein>
    <submittedName>
        <fullName evidence="5">Magnetosome protein Mad30</fullName>
    </submittedName>
</protein>
<dbReference type="SMART" id="SM00899">
    <property type="entry name" value="FeoA"/>
    <property type="match status" value="1"/>
</dbReference>
<evidence type="ECO:0000256" key="1">
    <source>
        <dbReference type="ARBA" id="ARBA00004496"/>
    </source>
</evidence>
<dbReference type="InterPro" id="IPR036388">
    <property type="entry name" value="WH-like_DNA-bd_sf"/>
</dbReference>
<dbReference type="InterPro" id="IPR022689">
    <property type="entry name" value="Iron_dep_repressor"/>
</dbReference>
<dbReference type="SMART" id="SM00529">
    <property type="entry name" value="HTH_DTXR"/>
    <property type="match status" value="1"/>
</dbReference>
<comment type="subcellular location">
    <subcellularLocation>
        <location evidence="1">Cytoplasm</location>
    </subcellularLocation>
</comment>
<keyword evidence="3" id="KW-0408">Iron</keyword>
<dbReference type="PANTHER" id="PTHR33238">
    <property type="entry name" value="IRON (METAL) DEPENDENT REPRESSOR, DTXR FAMILY"/>
    <property type="match status" value="1"/>
</dbReference>
<reference evidence="5" key="1">
    <citation type="submission" date="2019-01" db="EMBL/GenBank/DDBJ databases">
        <authorList>
            <consortium name="Genoscope - CEA"/>
            <person name="William W."/>
        </authorList>
    </citation>
    <scope>NUCLEOTIDE SEQUENCE</scope>
    <source>
        <strain evidence="5">CR-1</strain>
    </source>
</reference>
<gene>
    <name evidence="5" type="primary">mad30-1</name>
    <name evidence="5" type="ORF">EPICR_30025</name>
</gene>
<evidence type="ECO:0000256" key="2">
    <source>
        <dbReference type="ARBA" id="ARBA00011738"/>
    </source>
</evidence>
<name>A0A484HMH2_9BACT</name>
<dbReference type="SUPFAM" id="SSF50037">
    <property type="entry name" value="C-terminal domain of transcriptional repressors"/>
    <property type="match status" value="1"/>
</dbReference>
<dbReference type="InterPro" id="IPR036421">
    <property type="entry name" value="Fe_dep_repressor_sf"/>
</dbReference>
<sequence>MMTGSSTMNEKHDEILEAIWTSNENKKFTLADIKNKCEVEFSQADIDQLEKEGLIVTSADKILFSSKGEQKARHIMRRHRLAESLTSSILKLKNAEMEKVACKVEHYLQPEVEEAICTLLGHPEFCPDGKSIPRGKCCRKGLREVNNAVVSLTDLEPGETGKITYVKPGSHSNLHQLISFGLNPGTLVTLHRKSPVFCIKFENTELAIDENIANNIFVWKISNSA</sequence>
<dbReference type="InterPro" id="IPR007167">
    <property type="entry name" value="Fe-transptr_FeoA-like"/>
</dbReference>
<dbReference type="Gene3D" id="2.30.30.90">
    <property type="match status" value="1"/>
</dbReference>
<dbReference type="PANTHER" id="PTHR33238:SF11">
    <property type="entry name" value="TRANSCRIPTIONAL REGULATOR MNTR"/>
    <property type="match status" value="1"/>
</dbReference>
<dbReference type="InterPro" id="IPR050536">
    <property type="entry name" value="DtxR_MntR_Metal-Reg"/>
</dbReference>
<dbReference type="GO" id="GO:0003700">
    <property type="term" value="F:DNA-binding transcription factor activity"/>
    <property type="evidence" value="ECO:0007669"/>
    <property type="project" value="InterPro"/>
</dbReference>
<evidence type="ECO:0000259" key="4">
    <source>
        <dbReference type="SMART" id="SM00899"/>
    </source>
</evidence>
<dbReference type="GO" id="GO:0005737">
    <property type="term" value="C:cytoplasm"/>
    <property type="evidence" value="ECO:0007669"/>
    <property type="project" value="UniProtKB-SubCell"/>
</dbReference>
<dbReference type="Pfam" id="PF04023">
    <property type="entry name" value="FeoA"/>
    <property type="match status" value="1"/>
</dbReference>
<dbReference type="AlphaFoldDB" id="A0A484HMH2"/>
<dbReference type="InterPro" id="IPR001367">
    <property type="entry name" value="Fe_dep_repressor"/>
</dbReference>
<proteinExistence type="predicted"/>
<dbReference type="InterPro" id="IPR008988">
    <property type="entry name" value="Transcriptional_repressor_C"/>
</dbReference>
<evidence type="ECO:0000256" key="3">
    <source>
        <dbReference type="ARBA" id="ARBA00023004"/>
    </source>
</evidence>
<evidence type="ECO:0000313" key="5">
    <source>
        <dbReference type="EMBL" id="VEN74095.1"/>
    </source>
</evidence>
<feature type="domain" description="Ferrous iron transporter FeoA-like" evidence="4">
    <location>
        <begin position="150"/>
        <end position="220"/>
    </location>
</feature>
<comment type="subunit">
    <text evidence="2">Homodimer.</text>
</comment>
<dbReference type="GO" id="GO:0046983">
    <property type="term" value="F:protein dimerization activity"/>
    <property type="evidence" value="ECO:0007669"/>
    <property type="project" value="InterPro"/>
</dbReference>
<organism evidence="5">
    <name type="scientific">uncultured Desulfobacteraceae bacterium</name>
    <dbReference type="NCBI Taxonomy" id="218296"/>
    <lineage>
        <taxon>Bacteria</taxon>
        <taxon>Pseudomonadati</taxon>
        <taxon>Thermodesulfobacteriota</taxon>
        <taxon>Desulfobacteria</taxon>
        <taxon>Desulfobacterales</taxon>
        <taxon>Desulfobacteraceae</taxon>
        <taxon>environmental samples</taxon>
    </lineage>
</organism>
<dbReference type="SUPFAM" id="SSF47979">
    <property type="entry name" value="Iron-dependent repressor protein, dimerization domain"/>
    <property type="match status" value="1"/>
</dbReference>
<dbReference type="InterPro" id="IPR038157">
    <property type="entry name" value="FeoA_core_dom"/>
</dbReference>
<accession>A0A484HMH2</accession>
<dbReference type="Pfam" id="PF02742">
    <property type="entry name" value="Fe_dep_repr_C"/>
    <property type="match status" value="1"/>
</dbReference>
<dbReference type="GO" id="GO:0046914">
    <property type="term" value="F:transition metal ion binding"/>
    <property type="evidence" value="ECO:0007669"/>
    <property type="project" value="InterPro"/>
</dbReference>